<name>A0A3N1P5G6_9GAMM</name>
<comment type="caution">
    <text evidence="2">The sequence shown here is derived from an EMBL/GenBank/DDBJ whole genome shotgun (WGS) entry which is preliminary data.</text>
</comment>
<evidence type="ECO:0000313" key="2">
    <source>
        <dbReference type="EMBL" id="ROQ20066.1"/>
    </source>
</evidence>
<evidence type="ECO:0000256" key="1">
    <source>
        <dbReference type="SAM" id="Phobius"/>
    </source>
</evidence>
<protein>
    <submittedName>
        <fullName evidence="2">Uncharacterized protein</fullName>
    </submittedName>
</protein>
<dbReference type="OrthoDB" id="5706526at2"/>
<feature type="transmembrane region" description="Helical" evidence="1">
    <location>
        <begin position="24"/>
        <end position="45"/>
    </location>
</feature>
<organism evidence="2 3">
    <name type="scientific">Marinimicrobium koreense</name>
    <dbReference type="NCBI Taxonomy" id="306545"/>
    <lineage>
        <taxon>Bacteria</taxon>
        <taxon>Pseudomonadati</taxon>
        <taxon>Pseudomonadota</taxon>
        <taxon>Gammaproteobacteria</taxon>
        <taxon>Cellvibrionales</taxon>
        <taxon>Cellvibrionaceae</taxon>
        <taxon>Marinimicrobium</taxon>
    </lineage>
</organism>
<evidence type="ECO:0000313" key="3">
    <source>
        <dbReference type="Proteomes" id="UP000273643"/>
    </source>
</evidence>
<dbReference type="AlphaFoldDB" id="A0A3N1P5G6"/>
<reference evidence="2 3" key="1">
    <citation type="submission" date="2018-11" db="EMBL/GenBank/DDBJ databases">
        <title>Genomic Encyclopedia of Type Strains, Phase IV (KMG-IV): sequencing the most valuable type-strain genomes for metagenomic binning, comparative biology and taxonomic classification.</title>
        <authorList>
            <person name="Goeker M."/>
        </authorList>
    </citation>
    <scope>NUCLEOTIDE SEQUENCE [LARGE SCALE GENOMIC DNA]</scope>
    <source>
        <strain evidence="2 3">DSM 16974</strain>
    </source>
</reference>
<dbReference type="Proteomes" id="UP000273643">
    <property type="component" value="Unassembled WGS sequence"/>
</dbReference>
<keyword evidence="3" id="KW-1185">Reference proteome</keyword>
<keyword evidence="1" id="KW-0472">Membrane</keyword>
<dbReference type="EMBL" id="RJUK01000001">
    <property type="protein sequence ID" value="ROQ20066.1"/>
    <property type="molecule type" value="Genomic_DNA"/>
</dbReference>
<accession>A0A3N1P5G6</accession>
<keyword evidence="1" id="KW-0812">Transmembrane</keyword>
<keyword evidence="1" id="KW-1133">Transmembrane helix</keyword>
<gene>
    <name evidence="2" type="ORF">EDC38_0659</name>
</gene>
<proteinExistence type="predicted"/>
<sequence>MKRFDDIFNAASPRRASGFIDGSMAVAIFAVLLVVFLVVSTLYGYGVFDGEEQKKVSYFDLDKSTLTRWDAQMSCGPAGTSPEFEVSRSLWVGEDVVLLERGSYKRFFDETNNAIEIPGELPFRFEWWFGHIENGMIEVSGWYNEGNDVVKKVSFSGRRIEDQVSFVGRRGPRRCEVKAVPADESADE</sequence>
<dbReference type="RefSeq" id="WP_123637312.1">
    <property type="nucleotide sequence ID" value="NZ_RJUK01000001.1"/>
</dbReference>